<evidence type="ECO:0000313" key="2">
    <source>
        <dbReference type="Proteomes" id="UP001229244"/>
    </source>
</evidence>
<reference evidence="1" key="1">
    <citation type="submission" date="2023-07" db="EMBL/GenBank/DDBJ databases">
        <title>Genomic Encyclopedia of Type Strains, Phase IV (KMG-IV): sequencing the most valuable type-strain genomes for metagenomic binning, comparative biology and taxonomic classification.</title>
        <authorList>
            <person name="Goeker M."/>
        </authorList>
    </citation>
    <scope>NUCLEOTIDE SEQUENCE</scope>
    <source>
        <strain evidence="1">DSM 21202</strain>
    </source>
</reference>
<dbReference type="Proteomes" id="UP001229244">
    <property type="component" value="Unassembled WGS sequence"/>
</dbReference>
<organism evidence="1 2">
    <name type="scientific">Amorphus orientalis</name>
    <dbReference type="NCBI Taxonomy" id="649198"/>
    <lineage>
        <taxon>Bacteria</taxon>
        <taxon>Pseudomonadati</taxon>
        <taxon>Pseudomonadota</taxon>
        <taxon>Alphaproteobacteria</taxon>
        <taxon>Hyphomicrobiales</taxon>
        <taxon>Amorphaceae</taxon>
        <taxon>Amorphus</taxon>
    </lineage>
</organism>
<keyword evidence="2" id="KW-1185">Reference proteome</keyword>
<evidence type="ECO:0000313" key="1">
    <source>
        <dbReference type="EMBL" id="MDQ0315639.1"/>
    </source>
</evidence>
<name>A0AAE3VN67_9HYPH</name>
<protein>
    <submittedName>
        <fullName evidence="1">Uncharacterized protein</fullName>
    </submittedName>
</protein>
<dbReference type="AlphaFoldDB" id="A0AAE3VN67"/>
<accession>A0AAE3VN67</accession>
<sequence length="70" mass="8122">MRGRSEAQIVSHERYKLPLGRFHISSVEHDGCIRVGMPTTVRGRSEEHSIQINASRFRHEYRGGLFQEDL</sequence>
<gene>
    <name evidence="1" type="ORF">J2S73_002096</name>
</gene>
<comment type="caution">
    <text evidence="1">The sequence shown here is derived from an EMBL/GenBank/DDBJ whole genome shotgun (WGS) entry which is preliminary data.</text>
</comment>
<proteinExistence type="predicted"/>
<dbReference type="EMBL" id="JAUSUL010000002">
    <property type="protein sequence ID" value="MDQ0315639.1"/>
    <property type="molecule type" value="Genomic_DNA"/>
</dbReference>